<dbReference type="PROSITE" id="PS00461">
    <property type="entry name" value="6PGD"/>
    <property type="match status" value="1"/>
</dbReference>
<sequence>MNKDKHIGIIGLGNMGQGLAINIVNKGHRISVFNRHIDGLEENVAVDFITKGNYQESIDGYDKLKLFVESISCPRIIILLVSAGKAVDDLIDQLSPYLDPGDLLIDAGNSYFKHTNRRLKNLEKKQIDYLGIGVSGGPEGAINGPSVMVGGNGYEKAQDLLCSISAVSSLGKPCCNFIGPGGAGHYVKMVHNGLEYAEMQLIAEIYQLFRYYCSLAPKDIADIFHYWQKSELSSYLLHITKDILLMEDNGNSYVDKILDKAGQKGTGSWVVSSAIEIEIPSNTISEALMARYLSGMKNKRIEAEKKYNPQRKMFSRNIDEYIRTLQNAYKAARIINHAICFDILNKAKSQYSWQANLLEIADLWTKGCIVQSTLMENLVNTLSNDNHLLLNDNIIIQLKTLSTDLTKLVGDSLDAGYPIPLFSSCLNYFLSFTQASSVSNLIQAQRNHFGNHTLEFNQ</sequence>
<evidence type="ECO:0000256" key="7">
    <source>
        <dbReference type="ARBA" id="ARBA00060616"/>
    </source>
</evidence>
<comment type="similarity">
    <text evidence="1">Belongs to the 6-phosphogluconate dehydrogenase family.</text>
</comment>
<dbReference type="GO" id="GO:0050661">
    <property type="term" value="F:NADP binding"/>
    <property type="evidence" value="ECO:0007669"/>
    <property type="project" value="InterPro"/>
</dbReference>
<comment type="pathway">
    <text evidence="7">Carbohydrate degradation; pentose phosphate pathway; D-ribulose 5-phosphate from D-glucose 6-phosphate (oxidative stage).</text>
</comment>
<proteinExistence type="inferred from homology"/>
<name>A0A381YNI0_9ZZZZ</name>
<dbReference type="GO" id="GO:0019521">
    <property type="term" value="P:D-gluconate metabolic process"/>
    <property type="evidence" value="ECO:0007669"/>
    <property type="project" value="UniProtKB-KW"/>
</dbReference>
<dbReference type="PRINTS" id="PR00076">
    <property type="entry name" value="6PGDHDRGNASE"/>
</dbReference>
<keyword evidence="5" id="KW-0311">Gluconate utilization</keyword>
<comment type="subunit">
    <text evidence="2">Homodimer.</text>
</comment>
<reference evidence="9" key="1">
    <citation type="submission" date="2018-05" db="EMBL/GenBank/DDBJ databases">
        <authorList>
            <person name="Lanie J.A."/>
            <person name="Ng W.-L."/>
            <person name="Kazmierczak K.M."/>
            <person name="Andrzejewski T.M."/>
            <person name="Davidsen T.M."/>
            <person name="Wayne K.J."/>
            <person name="Tettelin H."/>
            <person name="Glass J.I."/>
            <person name="Rusch D."/>
            <person name="Podicherti R."/>
            <person name="Tsui H.-C.T."/>
            <person name="Winkler M.E."/>
        </authorList>
    </citation>
    <scope>NUCLEOTIDE SEQUENCE</scope>
</reference>
<accession>A0A381YNI0</accession>
<dbReference type="SUPFAM" id="SSF48179">
    <property type="entry name" value="6-phosphogluconate dehydrogenase C-terminal domain-like"/>
    <property type="match status" value="1"/>
</dbReference>
<dbReference type="InterPro" id="IPR036291">
    <property type="entry name" value="NAD(P)-bd_dom_sf"/>
</dbReference>
<dbReference type="InterPro" id="IPR008927">
    <property type="entry name" value="6-PGluconate_DH-like_C_sf"/>
</dbReference>
<dbReference type="Pfam" id="PF00393">
    <property type="entry name" value="6PGD"/>
    <property type="match status" value="1"/>
</dbReference>
<dbReference type="InterPro" id="IPR013328">
    <property type="entry name" value="6PGD_dom2"/>
</dbReference>
<dbReference type="InterPro" id="IPR006184">
    <property type="entry name" value="6PGdom_BS"/>
</dbReference>
<evidence type="ECO:0000313" key="9">
    <source>
        <dbReference type="EMBL" id="SVA78510.1"/>
    </source>
</evidence>
<dbReference type="Pfam" id="PF03446">
    <property type="entry name" value="NAD_binding_2"/>
    <property type="match status" value="1"/>
</dbReference>
<gene>
    <name evidence="9" type="ORF">METZ01_LOCUS131364</name>
</gene>
<dbReference type="PIRSF" id="PIRSF000109">
    <property type="entry name" value="6PGD"/>
    <property type="match status" value="1"/>
</dbReference>
<evidence type="ECO:0000256" key="2">
    <source>
        <dbReference type="ARBA" id="ARBA00011738"/>
    </source>
</evidence>
<dbReference type="InterPro" id="IPR006114">
    <property type="entry name" value="6PGDH_C"/>
</dbReference>
<keyword evidence="6" id="KW-0570">Pentose shunt</keyword>
<protein>
    <recommendedName>
        <fullName evidence="8">6-phosphogluconate dehydrogenase C-terminal domain-containing protein</fullName>
    </recommendedName>
</protein>
<evidence type="ECO:0000256" key="1">
    <source>
        <dbReference type="ARBA" id="ARBA00008419"/>
    </source>
</evidence>
<evidence type="ECO:0000256" key="3">
    <source>
        <dbReference type="ARBA" id="ARBA00022857"/>
    </source>
</evidence>
<dbReference type="InterPro" id="IPR006115">
    <property type="entry name" value="6PGDH_NADP-bd"/>
</dbReference>
<dbReference type="FunFam" id="1.10.1040.10:FF:000032">
    <property type="entry name" value="6-phosphogluconate dehydrogenase, decarboxylating"/>
    <property type="match status" value="1"/>
</dbReference>
<dbReference type="EMBL" id="UINC01018647">
    <property type="protein sequence ID" value="SVA78510.1"/>
    <property type="molecule type" value="Genomic_DNA"/>
</dbReference>
<evidence type="ECO:0000259" key="8">
    <source>
        <dbReference type="SMART" id="SM01350"/>
    </source>
</evidence>
<dbReference type="Gene3D" id="1.10.1040.10">
    <property type="entry name" value="N-(1-d-carboxylethyl)-l-norvaline Dehydrogenase, domain 2"/>
    <property type="match status" value="1"/>
</dbReference>
<keyword evidence="4" id="KW-0560">Oxidoreductase</keyword>
<evidence type="ECO:0000256" key="6">
    <source>
        <dbReference type="ARBA" id="ARBA00023126"/>
    </source>
</evidence>
<dbReference type="InterPro" id="IPR006113">
    <property type="entry name" value="6PGDH_Gnd/GntZ"/>
</dbReference>
<evidence type="ECO:0000256" key="4">
    <source>
        <dbReference type="ARBA" id="ARBA00023002"/>
    </source>
</evidence>
<evidence type="ECO:0000256" key="5">
    <source>
        <dbReference type="ARBA" id="ARBA00023064"/>
    </source>
</evidence>
<dbReference type="Gene3D" id="3.40.50.720">
    <property type="entry name" value="NAD(P)-binding Rossmann-like Domain"/>
    <property type="match status" value="1"/>
</dbReference>
<dbReference type="PANTHER" id="PTHR11811">
    <property type="entry name" value="6-PHOSPHOGLUCONATE DEHYDROGENASE"/>
    <property type="match status" value="1"/>
</dbReference>
<dbReference type="NCBIfam" id="NF006765">
    <property type="entry name" value="PRK09287.1"/>
    <property type="match status" value="1"/>
</dbReference>
<dbReference type="AlphaFoldDB" id="A0A381YNI0"/>
<dbReference type="SMART" id="SM01350">
    <property type="entry name" value="6PGD"/>
    <property type="match status" value="1"/>
</dbReference>
<dbReference type="NCBIfam" id="TIGR00873">
    <property type="entry name" value="gnd"/>
    <property type="match status" value="1"/>
</dbReference>
<feature type="domain" description="6-phosphogluconate dehydrogenase C-terminal" evidence="8">
    <location>
        <begin position="184"/>
        <end position="456"/>
    </location>
</feature>
<dbReference type="GO" id="GO:0004616">
    <property type="term" value="F:phosphogluconate dehydrogenase (decarboxylating) activity"/>
    <property type="evidence" value="ECO:0007669"/>
    <property type="project" value="InterPro"/>
</dbReference>
<dbReference type="GO" id="GO:0006098">
    <property type="term" value="P:pentose-phosphate shunt"/>
    <property type="evidence" value="ECO:0007669"/>
    <property type="project" value="UniProtKB-KW"/>
</dbReference>
<dbReference type="InterPro" id="IPR006183">
    <property type="entry name" value="Pgluconate_DH"/>
</dbReference>
<dbReference type="SUPFAM" id="SSF51735">
    <property type="entry name" value="NAD(P)-binding Rossmann-fold domains"/>
    <property type="match status" value="1"/>
</dbReference>
<keyword evidence="3" id="KW-0521">NADP</keyword>
<organism evidence="9">
    <name type="scientific">marine metagenome</name>
    <dbReference type="NCBI Taxonomy" id="408172"/>
    <lineage>
        <taxon>unclassified sequences</taxon>
        <taxon>metagenomes</taxon>
        <taxon>ecological metagenomes</taxon>
    </lineage>
</organism>